<name>A0A2T4YLC7_9HYPH</name>
<sequence length="37" mass="3941">MVWLALTGALDLLTGALLKAAEACQRASVAIEKRSRL</sequence>
<dbReference type="Proteomes" id="UP000241808">
    <property type="component" value="Unassembled WGS sequence"/>
</dbReference>
<proteinExistence type="predicted"/>
<accession>A0A2T4YLC7</accession>
<evidence type="ECO:0000313" key="2">
    <source>
        <dbReference type="Proteomes" id="UP000241808"/>
    </source>
</evidence>
<comment type="caution">
    <text evidence="1">The sequence shown here is derived from an EMBL/GenBank/DDBJ whole genome shotgun (WGS) entry which is preliminary data.</text>
</comment>
<dbReference type="AlphaFoldDB" id="A0A2T4YLC7"/>
<evidence type="ECO:0000313" key="1">
    <source>
        <dbReference type="EMBL" id="PTM43837.1"/>
    </source>
</evidence>
<reference evidence="1 2" key="1">
    <citation type="submission" date="2018-04" db="EMBL/GenBank/DDBJ databases">
        <title>Genomic Encyclopedia of Archaeal and Bacterial Type Strains, Phase II (KMG-II): from individual species to whole genera.</title>
        <authorList>
            <person name="Goeker M."/>
        </authorList>
    </citation>
    <scope>NUCLEOTIDE SEQUENCE [LARGE SCALE GENOMIC DNA]</scope>
    <source>
        <strain evidence="1 2">DSM 25521</strain>
    </source>
</reference>
<gene>
    <name evidence="1" type="ORF">C8P69_1422</name>
</gene>
<organism evidence="1 2">
    <name type="scientific">Phreatobacter oligotrophus</name>
    <dbReference type="NCBI Taxonomy" id="1122261"/>
    <lineage>
        <taxon>Bacteria</taxon>
        <taxon>Pseudomonadati</taxon>
        <taxon>Pseudomonadota</taxon>
        <taxon>Alphaproteobacteria</taxon>
        <taxon>Hyphomicrobiales</taxon>
        <taxon>Phreatobacteraceae</taxon>
        <taxon>Phreatobacter</taxon>
    </lineage>
</organism>
<dbReference type="EMBL" id="PZZL01000042">
    <property type="protein sequence ID" value="PTM43837.1"/>
    <property type="molecule type" value="Genomic_DNA"/>
</dbReference>
<keyword evidence="2" id="KW-1185">Reference proteome</keyword>
<protein>
    <submittedName>
        <fullName evidence="1">Uncharacterized protein</fullName>
    </submittedName>
</protein>